<dbReference type="PANTHER" id="PTHR28141">
    <property type="entry name" value="2',3'-CYCLIC-NUCLEOTIDE 3'-PHOSPHODIESTERASE"/>
    <property type="match status" value="1"/>
</dbReference>
<dbReference type="InterPro" id="IPR012386">
    <property type="entry name" value="Cyclic-nucl_3Pdiesterase"/>
</dbReference>
<dbReference type="GO" id="GO:0009187">
    <property type="term" value="P:cyclic nucleotide metabolic process"/>
    <property type="evidence" value="ECO:0007669"/>
    <property type="project" value="TreeGrafter"/>
</dbReference>
<dbReference type="PANTHER" id="PTHR28141:SF1">
    <property type="entry name" value="2',3'-CYCLIC-NUCLEOTIDE 3'-PHOSPHODIESTERASE"/>
    <property type="match status" value="1"/>
</dbReference>
<accession>A0A0R3E089</accession>
<dbReference type="GO" id="GO:0004113">
    <property type="term" value="F:2',3'-cyclic-nucleotide 3'-phosphodiesterase activity"/>
    <property type="evidence" value="ECO:0007669"/>
    <property type="project" value="TreeGrafter"/>
</dbReference>
<name>A0A0R3E089_9BRAD</name>
<dbReference type="Proteomes" id="UP000051936">
    <property type="component" value="Unassembled WGS sequence"/>
</dbReference>
<dbReference type="SUPFAM" id="SSF55144">
    <property type="entry name" value="LigT-like"/>
    <property type="match status" value="1"/>
</dbReference>
<dbReference type="AlphaFoldDB" id="A0A0R3E089"/>
<dbReference type="Pfam" id="PF07823">
    <property type="entry name" value="CPDase"/>
    <property type="match status" value="1"/>
</dbReference>
<proteinExistence type="predicted"/>
<reference evidence="1 2" key="1">
    <citation type="submission" date="2015-09" db="EMBL/GenBank/DDBJ databases">
        <title>Draft Genome Sequence of Bradyrhizobium manausense Strain BR 3351T, a Novel Symbiotic Nitrogen-Fixing Alphaproteobacterium Isolated from Brazilian Amazon Rain Forest.</title>
        <authorList>
            <person name="De Araujo J.L."/>
            <person name="Zilli J.E."/>
        </authorList>
    </citation>
    <scope>NUCLEOTIDE SEQUENCE [LARGE SCALE GENOMIC DNA]</scope>
    <source>
        <strain evidence="1 2">BR3351</strain>
    </source>
</reference>
<comment type="caution">
    <text evidence="1">The sequence shown here is derived from an EMBL/GenBank/DDBJ whole genome shotgun (WGS) entry which is preliminary data.</text>
</comment>
<organism evidence="1 2">
    <name type="scientific">Bradyrhizobium manausense</name>
    <dbReference type="NCBI Taxonomy" id="989370"/>
    <lineage>
        <taxon>Bacteria</taxon>
        <taxon>Pseudomonadati</taxon>
        <taxon>Pseudomonadota</taxon>
        <taxon>Alphaproteobacteria</taxon>
        <taxon>Hyphomicrobiales</taxon>
        <taxon>Nitrobacteraceae</taxon>
        <taxon>Bradyrhizobium</taxon>
    </lineage>
</organism>
<dbReference type="RefSeq" id="WP_057747764.1">
    <property type="nucleotide sequence ID" value="NZ_LJYG01000062.1"/>
</dbReference>
<dbReference type="InterPro" id="IPR009097">
    <property type="entry name" value="Cyclic_Pdiesterase"/>
</dbReference>
<protein>
    <recommendedName>
        <fullName evidence="3">Haloacid dehalogenase</fullName>
    </recommendedName>
</protein>
<keyword evidence="2" id="KW-1185">Reference proteome</keyword>
<evidence type="ECO:0008006" key="3">
    <source>
        <dbReference type="Google" id="ProtNLM"/>
    </source>
</evidence>
<dbReference type="EMBL" id="LJYG01000062">
    <property type="protein sequence ID" value="KRQ12693.1"/>
    <property type="molecule type" value="Genomic_DNA"/>
</dbReference>
<gene>
    <name evidence="1" type="ORF">AOQ71_16275</name>
</gene>
<evidence type="ECO:0000313" key="1">
    <source>
        <dbReference type="EMBL" id="KRQ12693.1"/>
    </source>
</evidence>
<dbReference type="Gene3D" id="3.90.1140.10">
    <property type="entry name" value="Cyclic phosphodiesterase"/>
    <property type="match status" value="1"/>
</dbReference>
<evidence type="ECO:0000313" key="2">
    <source>
        <dbReference type="Proteomes" id="UP000051936"/>
    </source>
</evidence>
<dbReference type="OrthoDB" id="1492719at2"/>
<sequence>MAVEIRSLWLMPCPEDEAFLASLIGELAARFGTPNFAPHLTLRGDTNAAFEQLHDDARAAAAAMQPFTEPITGIETTQAFFRAFYLRFAASVPLFGLKRRLDPQETERFMPHVSLLYGNLPERAKAPASVEFGQRLAGRRISFDRICIVHSGQDIPIADWTIQASVPLGR</sequence>
<dbReference type="STRING" id="989370.AOQ71_16275"/>